<evidence type="ECO:0000313" key="2">
    <source>
        <dbReference type="EMBL" id="VVU94941.1"/>
    </source>
</evidence>
<dbReference type="EMBL" id="CABVLZ010000002">
    <property type="protein sequence ID" value="VVU94941.1"/>
    <property type="molecule type" value="Genomic_DNA"/>
</dbReference>
<feature type="compositionally biased region" description="Basic residues" evidence="1">
    <location>
        <begin position="149"/>
        <end position="171"/>
    </location>
</feature>
<sequence length="171" mass="19245">MRTFTETGRIGQARSAMDMPSAGSYSEMKKLVPMAALDMEGYQGENKFDAWLELPNENLFNKFLASADSKQKKNAGELLHKLGNHVEKGEWEPVIIVLGEVKEQMAEVLSKYQKYGSAESDMGDLTQFGGKAMPEGSMGEAQVDSEMPKRRKKKAKKAAKKKKAKKRRRRR</sequence>
<protein>
    <submittedName>
        <fullName evidence="2">Uncharacterized protein</fullName>
    </submittedName>
</protein>
<dbReference type="AlphaFoldDB" id="A0A5E8CIB3"/>
<feature type="region of interest" description="Disordered" evidence="1">
    <location>
        <begin position="1"/>
        <end position="21"/>
    </location>
</feature>
<accession>A0A5E8CIB3</accession>
<gene>
    <name evidence="2" type="ORF">CPAV1605_666</name>
</gene>
<feature type="region of interest" description="Disordered" evidence="1">
    <location>
        <begin position="123"/>
        <end position="171"/>
    </location>
</feature>
<evidence type="ECO:0000256" key="1">
    <source>
        <dbReference type="SAM" id="MobiDB-lite"/>
    </source>
</evidence>
<proteinExistence type="predicted"/>
<name>A0A5E8CIB3_9ZZZZ</name>
<reference evidence="2" key="1">
    <citation type="submission" date="2019-09" db="EMBL/GenBank/DDBJ databases">
        <authorList>
            <person name="Needham M D."/>
        </authorList>
    </citation>
    <scope>NUCLEOTIDE SEQUENCE</scope>
</reference>
<organism evidence="2">
    <name type="scientific">seawater metagenome</name>
    <dbReference type="NCBI Taxonomy" id="1561972"/>
    <lineage>
        <taxon>unclassified sequences</taxon>
        <taxon>metagenomes</taxon>
        <taxon>ecological metagenomes</taxon>
    </lineage>
</organism>